<gene>
    <name evidence="2" type="ORF">F4557_000582</name>
    <name evidence="1" type="ORF">GCM10009546_52140</name>
</gene>
<keyword evidence="2" id="KW-0378">Hydrolase</keyword>
<keyword evidence="2" id="KW-0645">Protease</keyword>
<dbReference type="EMBL" id="JACHMV010000001">
    <property type="protein sequence ID" value="MBB4772164.1"/>
    <property type="molecule type" value="Genomic_DNA"/>
</dbReference>
<evidence type="ECO:0000313" key="2">
    <source>
        <dbReference type="EMBL" id="MBB4772164.1"/>
    </source>
</evidence>
<dbReference type="AlphaFoldDB" id="A0A7W7I801"/>
<dbReference type="RefSeq" id="WP_184879353.1">
    <property type="nucleotide sequence ID" value="NZ_BAAAHD010000056.1"/>
</dbReference>
<name>A0A7W7I801_9ACTN</name>
<reference evidence="2 3" key="2">
    <citation type="submission" date="2020-08" db="EMBL/GenBank/DDBJ databases">
        <title>Sequencing the genomes of 1000 actinobacteria strains.</title>
        <authorList>
            <person name="Klenk H.-P."/>
        </authorList>
    </citation>
    <scope>NUCLEOTIDE SEQUENCE [LARGE SCALE GENOMIC DNA]</scope>
    <source>
        <strain evidence="2 3">DSM 44772</strain>
    </source>
</reference>
<keyword evidence="4" id="KW-1185">Reference proteome</keyword>
<dbReference type="Proteomes" id="UP000549343">
    <property type="component" value="Unassembled WGS sequence"/>
</dbReference>
<reference evidence="1 4" key="1">
    <citation type="journal article" date="2019" name="Int. J. Syst. Evol. Microbiol.">
        <title>The Global Catalogue of Microorganisms (GCM) 10K type strain sequencing project: providing services to taxonomists for standard genome sequencing and annotation.</title>
        <authorList>
            <consortium name="The Broad Institute Genomics Platform"/>
            <consortium name="The Broad Institute Genome Sequencing Center for Infectious Disease"/>
            <person name="Wu L."/>
            <person name="Ma J."/>
        </authorList>
    </citation>
    <scope>NUCLEOTIDE SEQUENCE [LARGE SCALE GENOMIC DNA]</scope>
    <source>
        <strain evidence="1 4">JCM 10667</strain>
    </source>
</reference>
<comment type="caution">
    <text evidence="2">The sequence shown here is derived from an EMBL/GenBank/DDBJ whole genome shotgun (WGS) entry which is preliminary data.</text>
</comment>
<reference evidence="1" key="3">
    <citation type="submission" date="2023-12" db="EMBL/GenBank/DDBJ databases">
        <authorList>
            <person name="Sun Q."/>
            <person name="Inoue M."/>
        </authorList>
    </citation>
    <scope>NUCLEOTIDE SEQUENCE</scope>
    <source>
        <strain evidence="1">JCM 10667</strain>
    </source>
</reference>
<protein>
    <submittedName>
        <fullName evidence="2">Membrane protein implicated in regulation of membrane protease activity</fullName>
    </submittedName>
</protein>
<dbReference type="Proteomes" id="UP001501427">
    <property type="component" value="Unassembled WGS sequence"/>
</dbReference>
<organism evidence="2 3">
    <name type="scientific">Actinomadura livida</name>
    <dbReference type="NCBI Taxonomy" id="79909"/>
    <lineage>
        <taxon>Bacteria</taxon>
        <taxon>Bacillati</taxon>
        <taxon>Actinomycetota</taxon>
        <taxon>Actinomycetes</taxon>
        <taxon>Streptosporangiales</taxon>
        <taxon>Thermomonosporaceae</taxon>
        <taxon>Actinomadura</taxon>
    </lineage>
</organism>
<evidence type="ECO:0000313" key="1">
    <source>
        <dbReference type="EMBL" id="GAA0583316.1"/>
    </source>
</evidence>
<accession>A0A7W7I801</accession>
<dbReference type="GO" id="GO:0008233">
    <property type="term" value="F:peptidase activity"/>
    <property type="evidence" value="ECO:0007669"/>
    <property type="project" value="UniProtKB-KW"/>
</dbReference>
<proteinExistence type="predicted"/>
<dbReference type="GO" id="GO:0006508">
    <property type="term" value="P:proteolysis"/>
    <property type="evidence" value="ECO:0007669"/>
    <property type="project" value="UniProtKB-KW"/>
</dbReference>
<evidence type="ECO:0000313" key="3">
    <source>
        <dbReference type="Proteomes" id="UP000549343"/>
    </source>
</evidence>
<evidence type="ECO:0000313" key="4">
    <source>
        <dbReference type="Proteomes" id="UP001501427"/>
    </source>
</evidence>
<dbReference type="EMBL" id="BAAAHD010000056">
    <property type="protein sequence ID" value="GAA0583316.1"/>
    <property type="molecule type" value="Genomic_DNA"/>
</dbReference>
<sequence length="77" mass="8417">MSKDSRQFQEGKRIPPEVFTLAVILIVFGLVLALILAGYNPMVATATAAASSVTAAELVRQIQKRIDFKAKNEKGRK</sequence>